<keyword evidence="7" id="KW-0630">Potassium</keyword>
<evidence type="ECO:0000256" key="5">
    <source>
        <dbReference type="ARBA" id="ARBA00022692"/>
    </source>
</evidence>
<dbReference type="GO" id="GO:0016020">
    <property type="term" value="C:membrane"/>
    <property type="evidence" value="ECO:0007669"/>
    <property type="project" value="UniProtKB-SubCell"/>
</dbReference>
<keyword evidence="8 13" id="KW-1133">Transmembrane helix</keyword>
<keyword evidence="3" id="KW-0813">Transport</keyword>
<feature type="transmembrane region" description="Helical" evidence="13">
    <location>
        <begin position="144"/>
        <end position="167"/>
    </location>
</feature>
<dbReference type="RefSeq" id="WP_074595371.1">
    <property type="nucleotide sequence ID" value="NZ_FNUH01000002.1"/>
</dbReference>
<evidence type="ECO:0000256" key="13">
    <source>
        <dbReference type="SAM" id="Phobius"/>
    </source>
</evidence>
<sequence length="180" mass="20858">MNKGRLEAFTDAIVAIIITILVLELPKPDSYTISALFEHWQAYIAYISSFTLLLGVWYNHHNLFKSIEVIDRRVFWVNGVWLLIQSFIPFVTSWIGDYPDHAQPLVTFIVLSILWTMSYRLLYHFLSEINDQMPPYPYRVTLNIITVYIVLIVIALIQPLLGLLALASYNVYGVFRPTAF</sequence>
<feature type="transmembrane region" description="Helical" evidence="13">
    <location>
        <begin position="43"/>
        <end position="63"/>
    </location>
</feature>
<dbReference type="GO" id="GO:0005267">
    <property type="term" value="F:potassium channel activity"/>
    <property type="evidence" value="ECO:0007669"/>
    <property type="project" value="UniProtKB-KW"/>
</dbReference>
<evidence type="ECO:0000256" key="8">
    <source>
        <dbReference type="ARBA" id="ARBA00022989"/>
    </source>
</evidence>
<protein>
    <submittedName>
        <fullName evidence="14">Uncharacterized membrane protein</fullName>
    </submittedName>
</protein>
<dbReference type="InterPro" id="IPR010617">
    <property type="entry name" value="TMEM175-like"/>
</dbReference>
<evidence type="ECO:0000256" key="11">
    <source>
        <dbReference type="ARBA" id="ARBA00023303"/>
    </source>
</evidence>
<dbReference type="EMBL" id="FOBM01000001">
    <property type="protein sequence ID" value="SEL94213.1"/>
    <property type="molecule type" value="Genomic_DNA"/>
</dbReference>
<dbReference type="Pfam" id="PF06736">
    <property type="entry name" value="TMEM175"/>
    <property type="match status" value="1"/>
</dbReference>
<dbReference type="GO" id="GO:0015252">
    <property type="term" value="F:proton channel activity"/>
    <property type="evidence" value="ECO:0007669"/>
    <property type="project" value="InterPro"/>
</dbReference>
<dbReference type="PANTHER" id="PTHR31462:SF5">
    <property type="entry name" value="ENDOSOMAL_LYSOSOMAL PROTON CHANNEL TMEM175"/>
    <property type="match status" value="1"/>
</dbReference>
<keyword evidence="11" id="KW-0407">Ion channel</keyword>
<evidence type="ECO:0000313" key="14">
    <source>
        <dbReference type="EMBL" id="SEL94213.1"/>
    </source>
</evidence>
<comment type="catalytic activity">
    <reaction evidence="12">
        <text>K(+)(in) = K(+)(out)</text>
        <dbReference type="Rhea" id="RHEA:29463"/>
        <dbReference type="ChEBI" id="CHEBI:29103"/>
    </reaction>
</comment>
<feature type="transmembrane region" description="Helical" evidence="13">
    <location>
        <begin position="7"/>
        <end position="23"/>
    </location>
</feature>
<comment type="similarity">
    <text evidence="2">Belongs to the TMEM175 family.</text>
</comment>
<comment type="subcellular location">
    <subcellularLocation>
        <location evidence="1">Membrane</location>
        <topology evidence="1">Multi-pass membrane protein</topology>
    </subcellularLocation>
</comment>
<keyword evidence="9" id="KW-0406">Ion transport</keyword>
<evidence type="ECO:0000256" key="9">
    <source>
        <dbReference type="ARBA" id="ARBA00023065"/>
    </source>
</evidence>
<evidence type="ECO:0000256" key="1">
    <source>
        <dbReference type="ARBA" id="ARBA00004141"/>
    </source>
</evidence>
<evidence type="ECO:0000256" key="2">
    <source>
        <dbReference type="ARBA" id="ARBA00006920"/>
    </source>
</evidence>
<keyword evidence="10 13" id="KW-0472">Membrane</keyword>
<evidence type="ECO:0000256" key="10">
    <source>
        <dbReference type="ARBA" id="ARBA00023136"/>
    </source>
</evidence>
<evidence type="ECO:0000313" key="15">
    <source>
        <dbReference type="Proteomes" id="UP000182764"/>
    </source>
</evidence>
<evidence type="ECO:0000256" key="12">
    <source>
        <dbReference type="ARBA" id="ARBA00034430"/>
    </source>
</evidence>
<evidence type="ECO:0000256" key="6">
    <source>
        <dbReference type="ARBA" id="ARBA00022826"/>
    </source>
</evidence>
<keyword evidence="4" id="KW-0633">Potassium transport</keyword>
<keyword evidence="6" id="KW-0631">Potassium channel</keyword>
<organism evidence="14 15">
    <name type="scientific">Streptococcus gallolyticus</name>
    <dbReference type="NCBI Taxonomy" id="315405"/>
    <lineage>
        <taxon>Bacteria</taxon>
        <taxon>Bacillati</taxon>
        <taxon>Bacillota</taxon>
        <taxon>Bacilli</taxon>
        <taxon>Lactobacillales</taxon>
        <taxon>Streptococcaceae</taxon>
        <taxon>Streptococcus</taxon>
    </lineage>
</organism>
<reference evidence="14 15" key="1">
    <citation type="submission" date="2016-10" db="EMBL/GenBank/DDBJ databases">
        <authorList>
            <person name="de Groot N.N."/>
        </authorList>
    </citation>
    <scope>NUCLEOTIDE SEQUENCE [LARGE SCALE GENOMIC DNA]</scope>
    <source>
        <strain evidence="14 15">VTM1R29</strain>
    </source>
</reference>
<evidence type="ECO:0000256" key="7">
    <source>
        <dbReference type="ARBA" id="ARBA00022958"/>
    </source>
</evidence>
<keyword evidence="5 13" id="KW-0812">Transmembrane</keyword>
<accession>A0A1H7UB24</accession>
<proteinExistence type="inferred from homology"/>
<evidence type="ECO:0000256" key="3">
    <source>
        <dbReference type="ARBA" id="ARBA00022448"/>
    </source>
</evidence>
<dbReference type="PANTHER" id="PTHR31462">
    <property type="entry name" value="ENDOSOMAL/LYSOSOMAL POTASSIUM CHANNEL TMEM175"/>
    <property type="match status" value="1"/>
</dbReference>
<evidence type="ECO:0000256" key="4">
    <source>
        <dbReference type="ARBA" id="ARBA00022538"/>
    </source>
</evidence>
<dbReference type="Proteomes" id="UP000182764">
    <property type="component" value="Unassembled WGS sequence"/>
</dbReference>
<feature type="transmembrane region" description="Helical" evidence="13">
    <location>
        <begin position="75"/>
        <end position="96"/>
    </location>
</feature>
<dbReference type="AlphaFoldDB" id="A0A1H7UB24"/>
<gene>
    <name evidence="14" type="ORF">SAMN04487839_101349</name>
</gene>
<name>A0A1H7UB24_9STRE</name>
<feature type="transmembrane region" description="Helical" evidence="13">
    <location>
        <begin position="102"/>
        <end position="123"/>
    </location>
</feature>